<name>A0A6M4H3P5_9PROT</name>
<dbReference type="EMBL" id="CP053073">
    <property type="protein sequence ID" value="QJR13333.1"/>
    <property type="molecule type" value="Genomic_DNA"/>
</dbReference>
<sequence>MLKLRAGKSSLPLLSLLLLLAIGSTSAKDLVVPGKTLFEHNAAQRVVIEVHTGPREPLSKTEFDEYMNYAPLHFGLSEPNEAVVKRIGVKWGGLPAMYLSSSAFGDLHDPRRVEIEMKGESLLLSIAGGDAAGSYRAQLEIAPYGIVRRWVFNQLSGHEQTAVYSYSHRYIEQVRTELERDKKPRK</sequence>
<protein>
    <recommendedName>
        <fullName evidence="4">SRPBCC family protein</fullName>
    </recommendedName>
</protein>
<dbReference type="AlphaFoldDB" id="A0A6M4H3P5"/>
<accession>A0A6M4H3P5</accession>
<evidence type="ECO:0000313" key="2">
    <source>
        <dbReference type="EMBL" id="QJR13333.1"/>
    </source>
</evidence>
<keyword evidence="3" id="KW-1185">Reference proteome</keyword>
<dbReference type="Proteomes" id="UP000503096">
    <property type="component" value="Chromosome"/>
</dbReference>
<keyword evidence="1" id="KW-0732">Signal</keyword>
<evidence type="ECO:0000256" key="1">
    <source>
        <dbReference type="SAM" id="SignalP"/>
    </source>
</evidence>
<dbReference type="RefSeq" id="WP_171159775.1">
    <property type="nucleotide sequence ID" value="NZ_CP053073.1"/>
</dbReference>
<proteinExistence type="predicted"/>
<dbReference type="KEGG" id="upl:DSM104440_00116"/>
<evidence type="ECO:0008006" key="4">
    <source>
        <dbReference type="Google" id="ProtNLM"/>
    </source>
</evidence>
<feature type="signal peptide" evidence="1">
    <location>
        <begin position="1"/>
        <end position="27"/>
    </location>
</feature>
<dbReference type="InParanoid" id="A0A6M4H3P5"/>
<gene>
    <name evidence="2" type="ORF">DSM104440_00116</name>
</gene>
<reference evidence="2 3" key="1">
    <citation type="submission" date="2020-04" db="EMBL/GenBank/DDBJ databases">
        <title>Usitatibacter rugosus gen. nov., sp. nov. and Usitatibacter palustris sp. nov., novel members of Usitatibacteraceae fam. nov. within the order Nitrosomonadales isolated from soil.</title>
        <authorList>
            <person name="Huber K.J."/>
            <person name="Neumann-Schaal M."/>
            <person name="Geppert A."/>
            <person name="Luckner M."/>
            <person name="Wanner G."/>
            <person name="Overmann J."/>
        </authorList>
    </citation>
    <scope>NUCLEOTIDE SEQUENCE [LARGE SCALE GENOMIC DNA]</scope>
    <source>
        <strain evidence="2 3">Swamp67</strain>
    </source>
</reference>
<evidence type="ECO:0000313" key="3">
    <source>
        <dbReference type="Proteomes" id="UP000503096"/>
    </source>
</evidence>
<feature type="chain" id="PRO_5027082245" description="SRPBCC family protein" evidence="1">
    <location>
        <begin position="28"/>
        <end position="186"/>
    </location>
</feature>
<organism evidence="2 3">
    <name type="scientific">Usitatibacter palustris</name>
    <dbReference type="NCBI Taxonomy" id="2732487"/>
    <lineage>
        <taxon>Bacteria</taxon>
        <taxon>Pseudomonadati</taxon>
        <taxon>Pseudomonadota</taxon>
        <taxon>Betaproteobacteria</taxon>
        <taxon>Nitrosomonadales</taxon>
        <taxon>Usitatibacteraceae</taxon>
        <taxon>Usitatibacter</taxon>
    </lineage>
</organism>